<accession>A0A975G7Z9</accession>
<dbReference type="InterPro" id="IPR011701">
    <property type="entry name" value="MFS"/>
</dbReference>
<evidence type="ECO:0000256" key="7">
    <source>
        <dbReference type="SAM" id="Phobius"/>
    </source>
</evidence>
<keyword evidence="6 7" id="KW-0472">Membrane</keyword>
<evidence type="ECO:0000313" key="10">
    <source>
        <dbReference type="Proteomes" id="UP000676169"/>
    </source>
</evidence>
<keyword evidence="2" id="KW-0813">Transport</keyword>
<reference evidence="9" key="1">
    <citation type="submission" date="2021-04" db="EMBL/GenBank/DDBJ databases">
        <title>Luteolibacter sp. 32A isolated from the skin of an Anderson's salamander (Ambystoma andersonii).</title>
        <authorList>
            <person name="Spergser J."/>
            <person name="Busse H.-J."/>
        </authorList>
    </citation>
    <scope>NUCLEOTIDE SEQUENCE</scope>
    <source>
        <strain evidence="9">32A</strain>
    </source>
</reference>
<feature type="domain" description="Major facilitator superfamily (MFS) profile" evidence="8">
    <location>
        <begin position="20"/>
        <end position="401"/>
    </location>
</feature>
<feature type="transmembrane region" description="Helical" evidence="7">
    <location>
        <begin position="290"/>
        <end position="308"/>
    </location>
</feature>
<evidence type="ECO:0000256" key="2">
    <source>
        <dbReference type="ARBA" id="ARBA00022448"/>
    </source>
</evidence>
<dbReference type="PANTHER" id="PTHR23517">
    <property type="entry name" value="RESISTANCE PROTEIN MDTM, PUTATIVE-RELATED-RELATED"/>
    <property type="match status" value="1"/>
</dbReference>
<feature type="transmembrane region" description="Helical" evidence="7">
    <location>
        <begin position="61"/>
        <end position="79"/>
    </location>
</feature>
<feature type="transmembrane region" description="Helical" evidence="7">
    <location>
        <begin position="91"/>
        <end position="113"/>
    </location>
</feature>
<evidence type="ECO:0000256" key="5">
    <source>
        <dbReference type="ARBA" id="ARBA00022989"/>
    </source>
</evidence>
<dbReference type="SUPFAM" id="SSF103473">
    <property type="entry name" value="MFS general substrate transporter"/>
    <property type="match status" value="1"/>
</dbReference>
<proteinExistence type="predicted"/>
<keyword evidence="4 7" id="KW-0812">Transmembrane</keyword>
<protein>
    <submittedName>
        <fullName evidence="9">MFS transporter</fullName>
    </submittedName>
</protein>
<dbReference type="Proteomes" id="UP000676169">
    <property type="component" value="Chromosome"/>
</dbReference>
<dbReference type="GO" id="GO:0022857">
    <property type="term" value="F:transmembrane transporter activity"/>
    <property type="evidence" value="ECO:0007669"/>
    <property type="project" value="InterPro"/>
</dbReference>
<dbReference type="InterPro" id="IPR020846">
    <property type="entry name" value="MFS_dom"/>
</dbReference>
<feature type="transmembrane region" description="Helical" evidence="7">
    <location>
        <begin position="21"/>
        <end position="41"/>
    </location>
</feature>
<dbReference type="RefSeq" id="WP_211630581.1">
    <property type="nucleotide sequence ID" value="NZ_CP073100.1"/>
</dbReference>
<feature type="transmembrane region" description="Helical" evidence="7">
    <location>
        <begin position="350"/>
        <end position="370"/>
    </location>
</feature>
<dbReference type="EMBL" id="CP073100">
    <property type="protein sequence ID" value="QUE50441.1"/>
    <property type="molecule type" value="Genomic_DNA"/>
</dbReference>
<keyword evidence="5 7" id="KW-1133">Transmembrane helix</keyword>
<evidence type="ECO:0000256" key="3">
    <source>
        <dbReference type="ARBA" id="ARBA00022475"/>
    </source>
</evidence>
<feature type="transmembrane region" description="Helical" evidence="7">
    <location>
        <begin position="119"/>
        <end position="143"/>
    </location>
</feature>
<organism evidence="9 10">
    <name type="scientific">Luteolibacter ambystomatis</name>
    <dbReference type="NCBI Taxonomy" id="2824561"/>
    <lineage>
        <taxon>Bacteria</taxon>
        <taxon>Pseudomonadati</taxon>
        <taxon>Verrucomicrobiota</taxon>
        <taxon>Verrucomicrobiia</taxon>
        <taxon>Verrucomicrobiales</taxon>
        <taxon>Verrucomicrobiaceae</taxon>
        <taxon>Luteolibacter</taxon>
    </lineage>
</organism>
<evidence type="ECO:0000256" key="1">
    <source>
        <dbReference type="ARBA" id="ARBA00004651"/>
    </source>
</evidence>
<feature type="transmembrane region" description="Helical" evidence="7">
    <location>
        <begin position="224"/>
        <end position="248"/>
    </location>
</feature>
<evidence type="ECO:0000313" key="9">
    <source>
        <dbReference type="EMBL" id="QUE50441.1"/>
    </source>
</evidence>
<dbReference type="PANTHER" id="PTHR23517:SF2">
    <property type="entry name" value="MULTIDRUG RESISTANCE PROTEIN MDTH"/>
    <property type="match status" value="1"/>
</dbReference>
<dbReference type="KEGG" id="lamb:KBB96_16420"/>
<dbReference type="InterPro" id="IPR036259">
    <property type="entry name" value="MFS_trans_sf"/>
</dbReference>
<feature type="transmembrane region" description="Helical" evidence="7">
    <location>
        <begin position="376"/>
        <end position="395"/>
    </location>
</feature>
<dbReference type="AlphaFoldDB" id="A0A975G7Z9"/>
<gene>
    <name evidence="9" type="ORF">KBB96_16420</name>
</gene>
<evidence type="ECO:0000256" key="4">
    <source>
        <dbReference type="ARBA" id="ARBA00022692"/>
    </source>
</evidence>
<dbReference type="PROSITE" id="PS50850">
    <property type="entry name" value="MFS"/>
    <property type="match status" value="1"/>
</dbReference>
<comment type="subcellular location">
    <subcellularLocation>
        <location evidence="1">Cell membrane</location>
        <topology evidence="1">Multi-pass membrane protein</topology>
    </subcellularLocation>
</comment>
<dbReference type="Gene3D" id="1.20.1250.20">
    <property type="entry name" value="MFS general substrate transporter like domains"/>
    <property type="match status" value="1"/>
</dbReference>
<feature type="transmembrane region" description="Helical" evidence="7">
    <location>
        <begin position="260"/>
        <end position="278"/>
    </location>
</feature>
<name>A0A975G7Z9_9BACT</name>
<dbReference type="InterPro" id="IPR050171">
    <property type="entry name" value="MFS_Transporters"/>
</dbReference>
<feature type="transmembrane region" description="Helical" evidence="7">
    <location>
        <begin position="180"/>
        <end position="203"/>
    </location>
</feature>
<dbReference type="Pfam" id="PF07690">
    <property type="entry name" value="MFS_1"/>
    <property type="match status" value="1"/>
</dbReference>
<dbReference type="GO" id="GO:0005886">
    <property type="term" value="C:plasma membrane"/>
    <property type="evidence" value="ECO:0007669"/>
    <property type="project" value="UniProtKB-SubCell"/>
</dbReference>
<dbReference type="CDD" id="cd17329">
    <property type="entry name" value="MFS_MdtH_MDR_like"/>
    <property type="match status" value="1"/>
</dbReference>
<evidence type="ECO:0000256" key="6">
    <source>
        <dbReference type="ARBA" id="ARBA00023136"/>
    </source>
</evidence>
<evidence type="ECO:0000259" key="8">
    <source>
        <dbReference type="PROSITE" id="PS50850"/>
    </source>
</evidence>
<keyword evidence="3" id="KW-1003">Cell membrane</keyword>
<keyword evidence="10" id="KW-1185">Reference proteome</keyword>
<sequence length="405" mass="43582">MDASRHDTTLWQDLRALPSQYWILFGGTLINRFGNFVMPFMTLYLRHEREAGHGDYSEAKIGIVLGAYGAGSMLAGLVGGHLTDKLGRKPVVMLSCFGSSVFMLLLSQAHGMAALTSCIFIMAVLTALYNPAVGALIADLVPPELRTRAYSCQRWAVNTGFAAGMAAAGFMVRFGFAPLFIGDALTTLIMGFVAWFGLKNVVVPKSERQGWLPAVSHMRGNRPFLLAVAASFLIALTFTQIGSCFSLQATKQAGLDEHAYGYLLSLNGLLVVLFELPLTSVTRRFSPSRIMAAGYAVVGVGLGINMLGASVPLLVSSMVVLTLGEICSFPISNSYLAALSPDDMRGRYQGVMSMTWSAATLFGPAAGLAIYERSPVVLWLITLLLAWVSALLMLATRVEGVKRTE</sequence>
<feature type="transmembrane region" description="Helical" evidence="7">
    <location>
        <begin position="155"/>
        <end position="174"/>
    </location>
</feature>